<accession>A0A183GD17</accession>
<protein>
    <submittedName>
        <fullName evidence="2">Neur_chan_LBD domain-containing protein</fullName>
    </submittedName>
</protein>
<dbReference type="AlphaFoldDB" id="A0A183GD17"/>
<dbReference type="Proteomes" id="UP000050761">
    <property type="component" value="Unassembled WGS sequence"/>
</dbReference>
<name>A0A183GD17_HELPZ</name>
<reference evidence="2" key="1">
    <citation type="submission" date="2019-09" db="UniProtKB">
        <authorList>
            <consortium name="WormBaseParasite"/>
        </authorList>
    </citation>
    <scope>IDENTIFICATION</scope>
</reference>
<proteinExistence type="predicted"/>
<sequence>LIIVRHRCVTIAVTVSRTRVKCHAVKHEILPSSTYWCSPGYAAMLCAEGDHVDCYTQPYALPVMSERSGRILFWMRSALLTLDFVRVPMISLDTGWKVTVDFNIFKRGEIFAGFSISRMIEIQGLLKWTQPSTGILLVLGNLRNDT</sequence>
<dbReference type="WBParaSite" id="HPBE_0002010801-mRNA-1">
    <property type="protein sequence ID" value="HPBE_0002010801-mRNA-1"/>
    <property type="gene ID" value="HPBE_0002010801"/>
</dbReference>
<evidence type="ECO:0000313" key="2">
    <source>
        <dbReference type="WBParaSite" id="HPBE_0002010801-mRNA-1"/>
    </source>
</evidence>
<keyword evidence="1" id="KW-1185">Reference proteome</keyword>
<evidence type="ECO:0000313" key="1">
    <source>
        <dbReference type="Proteomes" id="UP000050761"/>
    </source>
</evidence>
<organism evidence="1 2">
    <name type="scientific">Heligmosomoides polygyrus</name>
    <name type="common">Parasitic roundworm</name>
    <dbReference type="NCBI Taxonomy" id="6339"/>
    <lineage>
        <taxon>Eukaryota</taxon>
        <taxon>Metazoa</taxon>
        <taxon>Ecdysozoa</taxon>
        <taxon>Nematoda</taxon>
        <taxon>Chromadorea</taxon>
        <taxon>Rhabditida</taxon>
        <taxon>Rhabditina</taxon>
        <taxon>Rhabditomorpha</taxon>
        <taxon>Strongyloidea</taxon>
        <taxon>Heligmosomidae</taxon>
        <taxon>Heligmosomoides</taxon>
    </lineage>
</organism>